<proteinExistence type="predicted"/>
<evidence type="ECO:0000313" key="1">
    <source>
        <dbReference type="EnsemblMetazoa" id="GPPI048350-PA"/>
    </source>
</evidence>
<protein>
    <submittedName>
        <fullName evidence="1">Uncharacterized protein</fullName>
    </submittedName>
</protein>
<keyword evidence="2" id="KW-1185">Reference proteome</keyword>
<reference evidence="1" key="2">
    <citation type="submission" date="2020-05" db="UniProtKB">
        <authorList>
            <consortium name="EnsemblMetazoa"/>
        </authorList>
    </citation>
    <scope>IDENTIFICATION</scope>
    <source>
        <strain evidence="1">IAEA</strain>
    </source>
</reference>
<dbReference type="AlphaFoldDB" id="A0A1B0C3T5"/>
<name>A0A1B0C3T5_9MUSC</name>
<dbReference type="Proteomes" id="UP000092460">
    <property type="component" value="Unassembled WGS sequence"/>
</dbReference>
<reference evidence="2" key="1">
    <citation type="submission" date="2015-01" db="EMBL/GenBank/DDBJ databases">
        <authorList>
            <person name="Aksoy S."/>
            <person name="Warren W."/>
            <person name="Wilson R.K."/>
        </authorList>
    </citation>
    <scope>NUCLEOTIDE SEQUENCE [LARGE SCALE GENOMIC DNA]</scope>
    <source>
        <strain evidence="2">IAEA</strain>
    </source>
</reference>
<evidence type="ECO:0000313" key="2">
    <source>
        <dbReference type="Proteomes" id="UP000092460"/>
    </source>
</evidence>
<accession>A0A1B0C3T5</accession>
<dbReference type="EnsemblMetazoa" id="GPPI048350-RA">
    <property type="protein sequence ID" value="GPPI048350-PA"/>
    <property type="gene ID" value="GPPI048350"/>
</dbReference>
<dbReference type="VEuPathDB" id="VectorBase:GPPI048350"/>
<sequence>MNLFGNADSAVLWRILRKLGHMRYKDNVIWDGEVNHLNSFFVVDHSLGSKLGELGLDTVAYAFDYFHFRCDEVSEVIE</sequence>
<dbReference type="EMBL" id="JXJN01025095">
    <property type="status" value="NOT_ANNOTATED_CDS"/>
    <property type="molecule type" value="Genomic_DNA"/>
</dbReference>
<organism evidence="1 2">
    <name type="scientific">Glossina palpalis gambiensis</name>
    <dbReference type="NCBI Taxonomy" id="67801"/>
    <lineage>
        <taxon>Eukaryota</taxon>
        <taxon>Metazoa</taxon>
        <taxon>Ecdysozoa</taxon>
        <taxon>Arthropoda</taxon>
        <taxon>Hexapoda</taxon>
        <taxon>Insecta</taxon>
        <taxon>Pterygota</taxon>
        <taxon>Neoptera</taxon>
        <taxon>Endopterygota</taxon>
        <taxon>Diptera</taxon>
        <taxon>Brachycera</taxon>
        <taxon>Muscomorpha</taxon>
        <taxon>Hippoboscoidea</taxon>
        <taxon>Glossinidae</taxon>
        <taxon>Glossina</taxon>
    </lineage>
</organism>